<dbReference type="InterPro" id="IPR013078">
    <property type="entry name" value="His_Pase_superF_clade-1"/>
</dbReference>
<dbReference type="OrthoDB" id="287683at2759"/>
<proteinExistence type="predicted"/>
<gene>
    <name evidence="1" type="ORF">PSON_ATCC_30995.1.T1030211</name>
</gene>
<comment type="caution">
    <text evidence="1">The sequence shown here is derived from an EMBL/GenBank/DDBJ whole genome shotgun (WGS) entry which is preliminary data.</text>
</comment>
<dbReference type="EMBL" id="CAJJDN010000103">
    <property type="protein sequence ID" value="CAD8113591.1"/>
    <property type="molecule type" value="Genomic_DNA"/>
</dbReference>
<dbReference type="AlphaFoldDB" id="A0A8S1QF01"/>
<evidence type="ECO:0000313" key="1">
    <source>
        <dbReference type="EMBL" id="CAD8113591.1"/>
    </source>
</evidence>
<sequence length="151" mass="18411">MFKFSQLKKQPQVYDSQLLSKMQAQFYFRCPLQFRHKYLIMEQKIMEAKKLEHEIYKMKDEDEGWKKLKISLEFAPQNTLNSKFIIIRHALAWHNYFKRVTEFKDSSIYHYDLIDPPLQYLGTKQCDKLKQEINKLDFDKVYVSPLLRHII</sequence>
<dbReference type="Proteomes" id="UP000692954">
    <property type="component" value="Unassembled WGS sequence"/>
</dbReference>
<keyword evidence="2" id="KW-1185">Reference proteome</keyword>
<dbReference type="Pfam" id="PF00300">
    <property type="entry name" value="His_Phos_1"/>
    <property type="match status" value="1"/>
</dbReference>
<name>A0A8S1QF01_9CILI</name>
<evidence type="ECO:0000313" key="2">
    <source>
        <dbReference type="Proteomes" id="UP000692954"/>
    </source>
</evidence>
<accession>A0A8S1QF01</accession>
<organism evidence="1 2">
    <name type="scientific">Paramecium sonneborni</name>
    <dbReference type="NCBI Taxonomy" id="65129"/>
    <lineage>
        <taxon>Eukaryota</taxon>
        <taxon>Sar</taxon>
        <taxon>Alveolata</taxon>
        <taxon>Ciliophora</taxon>
        <taxon>Intramacronucleata</taxon>
        <taxon>Oligohymenophorea</taxon>
        <taxon>Peniculida</taxon>
        <taxon>Parameciidae</taxon>
        <taxon>Paramecium</taxon>
    </lineage>
</organism>
<reference evidence="1" key="1">
    <citation type="submission" date="2021-01" db="EMBL/GenBank/DDBJ databases">
        <authorList>
            <consortium name="Genoscope - CEA"/>
            <person name="William W."/>
        </authorList>
    </citation>
    <scope>NUCLEOTIDE SEQUENCE</scope>
</reference>
<protein>
    <submittedName>
        <fullName evidence="1">Uncharacterized protein</fullName>
    </submittedName>
</protein>